<dbReference type="SUPFAM" id="SSF90209">
    <property type="entry name" value="Ran binding protein zinc finger-like"/>
    <property type="match status" value="1"/>
</dbReference>
<feature type="compositionally biased region" description="Basic and acidic residues" evidence="6">
    <location>
        <begin position="77"/>
        <end position="89"/>
    </location>
</feature>
<dbReference type="AlphaFoldDB" id="A0A8T0EXU3"/>
<dbReference type="SMART" id="SM00547">
    <property type="entry name" value="ZnF_RBZ"/>
    <property type="match status" value="1"/>
</dbReference>
<organism evidence="8 9">
    <name type="scientific">Argiope bruennichi</name>
    <name type="common">Wasp spider</name>
    <name type="synonym">Aranea bruennichi</name>
    <dbReference type="NCBI Taxonomy" id="94029"/>
    <lineage>
        <taxon>Eukaryota</taxon>
        <taxon>Metazoa</taxon>
        <taxon>Ecdysozoa</taxon>
        <taxon>Arthropoda</taxon>
        <taxon>Chelicerata</taxon>
        <taxon>Arachnida</taxon>
        <taxon>Araneae</taxon>
        <taxon>Araneomorphae</taxon>
        <taxon>Entelegynae</taxon>
        <taxon>Araneoidea</taxon>
        <taxon>Araneidae</taxon>
        <taxon>Argiope</taxon>
    </lineage>
</organism>
<accession>A0A8T0EXU3</accession>
<dbReference type="GO" id="GO:0016301">
    <property type="term" value="F:kinase activity"/>
    <property type="evidence" value="ECO:0007669"/>
    <property type="project" value="UniProtKB-KW"/>
</dbReference>
<evidence type="ECO:0000256" key="4">
    <source>
        <dbReference type="PROSITE-ProRule" id="PRU00322"/>
    </source>
</evidence>
<dbReference type="Proteomes" id="UP000807504">
    <property type="component" value="Unassembled WGS sequence"/>
</dbReference>
<feature type="region of interest" description="Disordered" evidence="6">
    <location>
        <begin position="68"/>
        <end position="92"/>
    </location>
</feature>
<evidence type="ECO:0000256" key="2">
    <source>
        <dbReference type="ARBA" id="ARBA00022771"/>
    </source>
</evidence>
<keyword evidence="5" id="KW-0175">Coiled coil</keyword>
<evidence type="ECO:0000256" key="3">
    <source>
        <dbReference type="ARBA" id="ARBA00022833"/>
    </source>
</evidence>
<keyword evidence="2 4" id="KW-0863">Zinc-finger</keyword>
<dbReference type="PROSITE" id="PS50199">
    <property type="entry name" value="ZF_RANBP2_2"/>
    <property type="match status" value="1"/>
</dbReference>
<keyword evidence="3" id="KW-0862">Zinc</keyword>
<feature type="coiled-coil region" evidence="5">
    <location>
        <begin position="222"/>
        <end position="282"/>
    </location>
</feature>
<protein>
    <submittedName>
        <fullName evidence="8">TGF-beta-activated kinase 1 and MAP3K7-binding like protein</fullName>
    </submittedName>
</protein>
<evidence type="ECO:0000259" key="7">
    <source>
        <dbReference type="PROSITE" id="PS50199"/>
    </source>
</evidence>
<evidence type="ECO:0000313" key="9">
    <source>
        <dbReference type="Proteomes" id="UP000807504"/>
    </source>
</evidence>
<dbReference type="InterPro" id="IPR036443">
    <property type="entry name" value="Znf_RanBP2_sf"/>
</dbReference>
<dbReference type="GO" id="GO:0008270">
    <property type="term" value="F:zinc ion binding"/>
    <property type="evidence" value="ECO:0007669"/>
    <property type="project" value="UniProtKB-KW"/>
</dbReference>
<dbReference type="Gene3D" id="2.30.30.380">
    <property type="entry name" value="Zn-finger domain of Sec23/24"/>
    <property type="match status" value="1"/>
</dbReference>
<dbReference type="PROSITE" id="PS01358">
    <property type="entry name" value="ZF_RANBP2_1"/>
    <property type="match status" value="1"/>
</dbReference>
<dbReference type="EMBL" id="JABXBU010001863">
    <property type="protein sequence ID" value="KAF8782920.1"/>
    <property type="molecule type" value="Genomic_DNA"/>
</dbReference>
<comment type="caution">
    <text evidence="8">The sequence shown here is derived from an EMBL/GenBank/DDBJ whole genome shotgun (WGS) entry which is preliminary data.</text>
</comment>
<name>A0A8T0EXU3_ARGBR</name>
<dbReference type="OrthoDB" id="6367910at2759"/>
<sequence>MATGNVDYSFPKRNLEFSRPFNLNFLHVELQSEFLGYSERTSSTMDNNVYADRPLTIQVLDNESLNYPIASTSDNGNIKDSDSSSKETKSVQSLSDFLAMNKNNPPSVVRQELMHSVIPEELTINVDVDEGSLHSWRPNMTNSLSADIFLPQPLFDISPTANLLTSSKNQDLNIPQLPLWNKPVQNELSDDMDKIQISVNPGFPKNFQIDIQGHMSSQKALLNTVKYEVMNARRNKTELKEAIDNLAYKLEERKMFQNSQDIKRLSEENARLRLECQCLCMEVDYYLKGQAPLGEVDENFYGENSSQFSQKETQGQIHDHCLVQSQTVDTDEQEESNEWECPKCTFANHPAIRFCEMCQLPRPQKENPLFLSSKSETCYCHPDKKPEPR</sequence>
<keyword evidence="9" id="KW-1185">Reference proteome</keyword>
<gene>
    <name evidence="8" type="ORF">HNY73_013152</name>
</gene>
<reference evidence="8" key="2">
    <citation type="submission" date="2020-06" db="EMBL/GenBank/DDBJ databases">
        <authorList>
            <person name="Sheffer M."/>
        </authorList>
    </citation>
    <scope>NUCLEOTIDE SEQUENCE</scope>
</reference>
<evidence type="ECO:0000256" key="5">
    <source>
        <dbReference type="SAM" id="Coils"/>
    </source>
</evidence>
<keyword evidence="1" id="KW-0479">Metal-binding</keyword>
<keyword evidence="8" id="KW-0418">Kinase</keyword>
<evidence type="ECO:0000313" key="8">
    <source>
        <dbReference type="EMBL" id="KAF8782920.1"/>
    </source>
</evidence>
<evidence type="ECO:0000256" key="6">
    <source>
        <dbReference type="SAM" id="MobiDB-lite"/>
    </source>
</evidence>
<keyword evidence="8" id="KW-0808">Transferase</keyword>
<feature type="domain" description="RanBP2-type" evidence="7">
    <location>
        <begin position="335"/>
        <end position="364"/>
    </location>
</feature>
<dbReference type="InterPro" id="IPR001876">
    <property type="entry name" value="Znf_RanBP2"/>
</dbReference>
<reference evidence="8" key="1">
    <citation type="journal article" date="2020" name="bioRxiv">
        <title>Chromosome-level reference genome of the European wasp spider Argiope bruennichi: a resource for studies on range expansion and evolutionary adaptation.</title>
        <authorList>
            <person name="Sheffer M.M."/>
            <person name="Hoppe A."/>
            <person name="Krehenwinkel H."/>
            <person name="Uhl G."/>
            <person name="Kuss A.W."/>
            <person name="Jensen L."/>
            <person name="Jensen C."/>
            <person name="Gillespie R.G."/>
            <person name="Hoff K.J."/>
            <person name="Prost S."/>
        </authorList>
    </citation>
    <scope>NUCLEOTIDE SEQUENCE</scope>
</reference>
<dbReference type="OMA" id="ESNEWEC"/>
<proteinExistence type="predicted"/>
<evidence type="ECO:0000256" key="1">
    <source>
        <dbReference type="ARBA" id="ARBA00022723"/>
    </source>
</evidence>